<evidence type="ECO:0000256" key="5">
    <source>
        <dbReference type="SAM" id="Phobius"/>
    </source>
</evidence>
<evidence type="ECO:0000256" key="2">
    <source>
        <dbReference type="ARBA" id="ARBA00023015"/>
    </source>
</evidence>
<dbReference type="STRING" id="297318.BK138_05045"/>
<dbReference type="AlphaFoldDB" id="A0A1R1F1H6"/>
<dbReference type="InterPro" id="IPR005119">
    <property type="entry name" value="LysR_subst-bd"/>
</dbReference>
<feature type="domain" description="HTH lysR-type" evidence="6">
    <location>
        <begin position="1"/>
        <end position="58"/>
    </location>
</feature>
<accession>A0A1R1F1H6</accession>
<dbReference type="Gene3D" id="3.40.190.290">
    <property type="match status" value="1"/>
</dbReference>
<dbReference type="InterPro" id="IPR036388">
    <property type="entry name" value="WH-like_DNA-bd_sf"/>
</dbReference>
<keyword evidence="5" id="KW-0812">Transmembrane</keyword>
<dbReference type="PANTHER" id="PTHR30419">
    <property type="entry name" value="HTH-TYPE TRANSCRIPTIONAL REGULATOR YBHD"/>
    <property type="match status" value="1"/>
</dbReference>
<dbReference type="PROSITE" id="PS50931">
    <property type="entry name" value="HTH_LYSR"/>
    <property type="match status" value="1"/>
</dbReference>
<dbReference type="SUPFAM" id="SSF53850">
    <property type="entry name" value="Periplasmic binding protein-like II"/>
    <property type="match status" value="1"/>
</dbReference>
<keyword evidence="5" id="KW-1133">Transmembrane helix</keyword>
<dbReference type="GO" id="GO:0003677">
    <property type="term" value="F:DNA binding"/>
    <property type="evidence" value="ECO:0007669"/>
    <property type="project" value="UniProtKB-KW"/>
</dbReference>
<dbReference type="GO" id="GO:0003700">
    <property type="term" value="F:DNA-binding transcription factor activity"/>
    <property type="evidence" value="ECO:0007669"/>
    <property type="project" value="InterPro"/>
</dbReference>
<evidence type="ECO:0000259" key="6">
    <source>
        <dbReference type="PROSITE" id="PS50931"/>
    </source>
</evidence>
<dbReference type="Gene3D" id="1.10.10.10">
    <property type="entry name" value="Winged helix-like DNA-binding domain superfamily/Winged helix DNA-binding domain"/>
    <property type="match status" value="1"/>
</dbReference>
<comment type="similarity">
    <text evidence="1">Belongs to the LysR transcriptional regulatory family.</text>
</comment>
<dbReference type="SUPFAM" id="SSF46785">
    <property type="entry name" value="Winged helix' DNA-binding domain"/>
    <property type="match status" value="1"/>
</dbReference>
<reference evidence="7 8" key="1">
    <citation type="submission" date="2016-11" db="EMBL/GenBank/DDBJ databases">
        <title>Paenibacillus species isolates.</title>
        <authorList>
            <person name="Beno S.M."/>
        </authorList>
    </citation>
    <scope>NUCLEOTIDE SEQUENCE [LARGE SCALE GENOMIC DNA]</scope>
    <source>
        <strain evidence="7 8">FSL R5-0378</strain>
    </source>
</reference>
<dbReference type="Pfam" id="PF03466">
    <property type="entry name" value="LysR_substrate"/>
    <property type="match status" value="1"/>
</dbReference>
<dbReference type="Proteomes" id="UP000187172">
    <property type="component" value="Unassembled WGS sequence"/>
</dbReference>
<name>A0A1R1F1H6_9BACL</name>
<keyword evidence="3" id="KW-0238">DNA-binding</keyword>
<evidence type="ECO:0000313" key="8">
    <source>
        <dbReference type="Proteomes" id="UP000187172"/>
    </source>
</evidence>
<dbReference type="CDD" id="cd08434">
    <property type="entry name" value="PBP2_GltC_like"/>
    <property type="match status" value="1"/>
</dbReference>
<dbReference type="PRINTS" id="PR00039">
    <property type="entry name" value="HTHLYSR"/>
</dbReference>
<protein>
    <recommendedName>
        <fullName evidence="6">HTH lysR-type domain-containing protein</fullName>
    </recommendedName>
</protein>
<feature type="transmembrane region" description="Helical" evidence="5">
    <location>
        <begin position="224"/>
        <end position="246"/>
    </location>
</feature>
<comment type="caution">
    <text evidence="7">The sequence shown here is derived from an EMBL/GenBank/DDBJ whole genome shotgun (WGS) entry which is preliminary data.</text>
</comment>
<dbReference type="Pfam" id="PF00126">
    <property type="entry name" value="HTH_1"/>
    <property type="match status" value="1"/>
</dbReference>
<keyword evidence="2" id="KW-0805">Transcription regulation</keyword>
<dbReference type="InterPro" id="IPR000847">
    <property type="entry name" value="LysR_HTH_N"/>
</dbReference>
<keyword evidence="8" id="KW-1185">Reference proteome</keyword>
<dbReference type="FunFam" id="1.10.10.10:FF:000001">
    <property type="entry name" value="LysR family transcriptional regulator"/>
    <property type="match status" value="1"/>
</dbReference>
<keyword evidence="4" id="KW-0804">Transcription</keyword>
<keyword evidence="5" id="KW-0472">Membrane</keyword>
<dbReference type="PANTHER" id="PTHR30419:SF28">
    <property type="entry name" value="HTH-TYPE TRANSCRIPTIONAL REGULATOR BSDA"/>
    <property type="match status" value="1"/>
</dbReference>
<gene>
    <name evidence="7" type="ORF">BK138_05045</name>
</gene>
<dbReference type="InterPro" id="IPR050950">
    <property type="entry name" value="HTH-type_LysR_regulators"/>
</dbReference>
<proteinExistence type="inferred from homology"/>
<dbReference type="EMBL" id="MRTP01000001">
    <property type="protein sequence ID" value="OMF57945.1"/>
    <property type="molecule type" value="Genomic_DNA"/>
</dbReference>
<evidence type="ECO:0000256" key="3">
    <source>
        <dbReference type="ARBA" id="ARBA00023125"/>
    </source>
</evidence>
<evidence type="ECO:0000256" key="1">
    <source>
        <dbReference type="ARBA" id="ARBA00009437"/>
    </source>
</evidence>
<organism evidence="7 8">
    <name type="scientific">Paenibacillus rhizosphaerae</name>
    <dbReference type="NCBI Taxonomy" id="297318"/>
    <lineage>
        <taxon>Bacteria</taxon>
        <taxon>Bacillati</taxon>
        <taxon>Bacillota</taxon>
        <taxon>Bacilli</taxon>
        <taxon>Bacillales</taxon>
        <taxon>Paenibacillaceae</taxon>
        <taxon>Paenibacillus</taxon>
    </lineage>
</organism>
<dbReference type="GO" id="GO:0005829">
    <property type="term" value="C:cytosol"/>
    <property type="evidence" value="ECO:0007669"/>
    <property type="project" value="TreeGrafter"/>
</dbReference>
<dbReference type="RefSeq" id="WP_076166783.1">
    <property type="nucleotide sequence ID" value="NZ_MRTP01000001.1"/>
</dbReference>
<dbReference type="InterPro" id="IPR036390">
    <property type="entry name" value="WH_DNA-bd_sf"/>
</dbReference>
<evidence type="ECO:0000256" key="4">
    <source>
        <dbReference type="ARBA" id="ARBA00023163"/>
    </source>
</evidence>
<sequence length="296" mass="33794">MEWQQLEYFRVVARLEHFIKSAEQLAISQPALSRSMTKLEKELGVQLFDRHGRSVQLNETGRLFLARVERAMQEIEDGIEEIRQFHDPFAGKVSIAFLMSFGVHMLPDVIASFNRKYPDVEFALYQNPTTVILPQLLRSEVDLCIIGPFGEEPGVVWHKLVEEEMYVYVPADHRLAKRESIRLEEVAGEPFISFKPGYGVRTLMERFCGEAGFEPNIRFEGDDIMTAAGLVSAGLGVTIIPAFSGIEHGKVRRLRVTEPYCRREIGLAWIADRKLPPSADLFRSFIIEYFRGQGEL</sequence>
<evidence type="ECO:0000313" key="7">
    <source>
        <dbReference type="EMBL" id="OMF57945.1"/>
    </source>
</evidence>